<dbReference type="PROSITE" id="PS50850">
    <property type="entry name" value="MFS"/>
    <property type="match status" value="1"/>
</dbReference>
<gene>
    <name evidence="9" type="ORF">AYO21_01392</name>
</gene>
<feature type="compositionally biased region" description="Basic and acidic residues" evidence="6">
    <location>
        <begin position="876"/>
        <end position="892"/>
    </location>
</feature>
<dbReference type="Pfam" id="PF13561">
    <property type="entry name" value="adh_short_C2"/>
    <property type="match status" value="1"/>
</dbReference>
<feature type="transmembrane region" description="Helical" evidence="7">
    <location>
        <begin position="501"/>
        <end position="521"/>
    </location>
</feature>
<feature type="transmembrane region" description="Helical" evidence="7">
    <location>
        <begin position="678"/>
        <end position="698"/>
    </location>
</feature>
<sequence length="901" mass="95371">MATSDLWTAVVTGGASGIGAATSKKLASRGINVLIADVQGDLGEKLAEEIKATFKVDALFLHVDVSKEEDVVAMVKAVVDRWGRLDYAANIAGFCRGDRDDEVGVSTQDVDRYVCIHGLLQVAARSQSGLSPVNAPPNSHFAVNQRGVWLCQKFEAAQMLKQSPRAVEISPAPSLPIKPQRGAIVNIGSTTAVTGMGFAAYAPTKAAVLEITRNGAFFYGSQGIRCNAVCPGATVTPLALSNMHDSVKSDPDYKHEENRYTEPIALKVMACPEEQASVISFLLSPESSHITGQTIMFLVMADADQTHHHKVEGLLRSAPSDEQLREHEITDPNQEVSRLSIRVLLSISSISFIFSTSLGTFLCLVPVLGNINEDLGPDPSFTWIASSWTVATGVGLICAGSLSDIFGRRWFTIGTGVLGVVASILGLTSHSIGQMIATMTLFGLNQAGAVNGFASVSELVPTKYRGPVVGVMNLTALPFDLCGSLIARSMILNTGPGWKSVFWMALAANIAGTVACAVTYFPAKPLAASASKGSMIRDFDYVGLGGIIVGPTLVLLGVIWVPQYGATSAHFLAPFLIGVVTLIALGFYEAYVPKAPLLHPFLFKRVRTFTMILVVSFVGGMMFYALQANWPTFLTIMYTGDDLLKAGVYQTIMGASTLAAGAGSAVLLPWIGPKLGTTALLSIGVVFEVIFIPLMSIAGPHNKAAALTFSFFAGVGIGITTTLPIVFISLCTPDEWIGFATASMGLSRYIGGSAGTAIYTTVLTSKASVYIPQMVTAAATQAGLPLESVPLLLGLLTGATPGQTLASIPGITTEIFQLAYSAFQDAYQHAFRYVFYTSIPFGIVALIAALATKDLSSHLTMKVAQRLVTDVKAEDATVTKDAEHGPSDHEVEMVESTTPKA</sequence>
<evidence type="ECO:0000256" key="1">
    <source>
        <dbReference type="ARBA" id="ARBA00004141"/>
    </source>
</evidence>
<protein>
    <recommendedName>
        <fullName evidence="8">Major facilitator superfamily (MFS) profile domain-containing protein</fullName>
    </recommendedName>
</protein>
<keyword evidence="4 7" id="KW-1133">Transmembrane helix</keyword>
<organism evidence="9 10">
    <name type="scientific">Fonsecaea monophora</name>
    <dbReference type="NCBI Taxonomy" id="254056"/>
    <lineage>
        <taxon>Eukaryota</taxon>
        <taxon>Fungi</taxon>
        <taxon>Dikarya</taxon>
        <taxon>Ascomycota</taxon>
        <taxon>Pezizomycotina</taxon>
        <taxon>Eurotiomycetes</taxon>
        <taxon>Chaetothyriomycetidae</taxon>
        <taxon>Chaetothyriales</taxon>
        <taxon>Herpotrichiellaceae</taxon>
        <taxon>Fonsecaea</taxon>
    </lineage>
</organism>
<dbReference type="Gene3D" id="3.40.50.720">
    <property type="entry name" value="NAD(P)-binding Rossmann-like Domain"/>
    <property type="match status" value="1"/>
</dbReference>
<dbReference type="Gene3D" id="1.20.1250.20">
    <property type="entry name" value="MFS general substrate transporter like domains"/>
    <property type="match status" value="1"/>
</dbReference>
<dbReference type="InterPro" id="IPR036259">
    <property type="entry name" value="MFS_trans_sf"/>
</dbReference>
<feature type="transmembrane region" description="Helical" evidence="7">
    <location>
        <begin position="833"/>
        <end position="851"/>
    </location>
</feature>
<evidence type="ECO:0000256" key="3">
    <source>
        <dbReference type="ARBA" id="ARBA00022692"/>
    </source>
</evidence>
<dbReference type="GO" id="GO:0005886">
    <property type="term" value="C:plasma membrane"/>
    <property type="evidence" value="ECO:0007669"/>
    <property type="project" value="TreeGrafter"/>
</dbReference>
<dbReference type="InterPro" id="IPR053791">
    <property type="entry name" value="MFS_Tri12-like"/>
</dbReference>
<dbReference type="InterPro" id="IPR036291">
    <property type="entry name" value="NAD(P)-bd_dom_sf"/>
</dbReference>
<dbReference type="CDD" id="cd05233">
    <property type="entry name" value="SDR_c"/>
    <property type="match status" value="1"/>
</dbReference>
<name>A0A177FL05_9EURO</name>
<keyword evidence="10" id="KW-1185">Reference proteome</keyword>
<keyword evidence="3 7" id="KW-0812">Transmembrane</keyword>
<evidence type="ECO:0000256" key="5">
    <source>
        <dbReference type="ARBA" id="ARBA00023136"/>
    </source>
</evidence>
<dbReference type="OrthoDB" id="417891at2759"/>
<feature type="transmembrane region" description="Helical" evidence="7">
    <location>
        <begin position="609"/>
        <end position="627"/>
    </location>
</feature>
<comment type="subcellular location">
    <subcellularLocation>
        <location evidence="1">Membrane</location>
        <topology evidence="1">Multi-pass membrane protein</topology>
    </subcellularLocation>
</comment>
<evidence type="ECO:0000313" key="9">
    <source>
        <dbReference type="EMBL" id="OAG44396.1"/>
    </source>
</evidence>
<dbReference type="Pfam" id="PF00106">
    <property type="entry name" value="adh_short"/>
    <property type="match status" value="1"/>
</dbReference>
<dbReference type="CDD" id="cd06179">
    <property type="entry name" value="MFS_TRI12_like"/>
    <property type="match status" value="1"/>
</dbReference>
<dbReference type="PANTHER" id="PTHR23501:SF109">
    <property type="entry name" value="MAJOR FACILITATOR SUPERFAMILY (MFS) PROFILE DOMAIN-CONTAINING PROTEIN-RELATED"/>
    <property type="match status" value="1"/>
</dbReference>
<keyword evidence="2" id="KW-0813">Transport</keyword>
<dbReference type="GeneID" id="34596571"/>
<feature type="transmembrane region" description="Helical" evidence="7">
    <location>
        <begin position="343"/>
        <end position="369"/>
    </location>
</feature>
<feature type="transmembrane region" description="Helical" evidence="7">
    <location>
        <begin position="567"/>
        <end position="588"/>
    </location>
</feature>
<feature type="region of interest" description="Disordered" evidence="6">
    <location>
        <begin position="876"/>
        <end position="901"/>
    </location>
</feature>
<dbReference type="RefSeq" id="XP_022516348.1">
    <property type="nucleotide sequence ID" value="XM_022651375.1"/>
</dbReference>
<dbReference type="InterPro" id="IPR020846">
    <property type="entry name" value="MFS_dom"/>
</dbReference>
<dbReference type="InterPro" id="IPR010573">
    <property type="entry name" value="MFS_Str1/Tri12-like"/>
</dbReference>
<dbReference type="PRINTS" id="PR00081">
    <property type="entry name" value="GDHRDH"/>
</dbReference>
<accession>A0A177FL05</accession>
<proteinExistence type="predicted"/>
<evidence type="ECO:0000313" key="10">
    <source>
        <dbReference type="Proteomes" id="UP000077002"/>
    </source>
</evidence>
<evidence type="ECO:0000256" key="7">
    <source>
        <dbReference type="SAM" id="Phobius"/>
    </source>
</evidence>
<feature type="transmembrane region" description="Helical" evidence="7">
    <location>
        <begin position="647"/>
        <end position="671"/>
    </location>
</feature>
<dbReference type="EMBL" id="LVKK01000005">
    <property type="protein sequence ID" value="OAG44396.1"/>
    <property type="molecule type" value="Genomic_DNA"/>
</dbReference>
<evidence type="ECO:0000256" key="2">
    <source>
        <dbReference type="ARBA" id="ARBA00022448"/>
    </source>
</evidence>
<feature type="transmembrane region" description="Helical" evidence="7">
    <location>
        <begin position="381"/>
        <end position="403"/>
    </location>
</feature>
<evidence type="ECO:0000259" key="8">
    <source>
        <dbReference type="PROSITE" id="PS50850"/>
    </source>
</evidence>
<dbReference type="PANTHER" id="PTHR23501">
    <property type="entry name" value="MAJOR FACILITATOR SUPERFAMILY"/>
    <property type="match status" value="1"/>
</dbReference>
<dbReference type="Proteomes" id="UP000077002">
    <property type="component" value="Unassembled WGS sequence"/>
</dbReference>
<dbReference type="Pfam" id="PF06609">
    <property type="entry name" value="TRI12"/>
    <property type="match status" value="1"/>
</dbReference>
<evidence type="ECO:0000256" key="6">
    <source>
        <dbReference type="SAM" id="MobiDB-lite"/>
    </source>
</evidence>
<comment type="caution">
    <text evidence="9">The sequence shown here is derived from an EMBL/GenBank/DDBJ whole genome shotgun (WGS) entry which is preliminary data.</text>
</comment>
<feature type="transmembrane region" description="Helical" evidence="7">
    <location>
        <begin position="410"/>
        <end position="429"/>
    </location>
</feature>
<dbReference type="GO" id="GO:0022857">
    <property type="term" value="F:transmembrane transporter activity"/>
    <property type="evidence" value="ECO:0007669"/>
    <property type="project" value="InterPro"/>
</dbReference>
<feature type="transmembrane region" description="Helical" evidence="7">
    <location>
        <begin position="704"/>
        <end position="728"/>
    </location>
</feature>
<keyword evidence="5 7" id="KW-0472">Membrane</keyword>
<feature type="domain" description="Major facilitator superfamily (MFS) profile" evidence="8">
    <location>
        <begin position="343"/>
        <end position="857"/>
    </location>
</feature>
<dbReference type="AlphaFoldDB" id="A0A177FL05"/>
<dbReference type="InterPro" id="IPR002347">
    <property type="entry name" value="SDR_fam"/>
</dbReference>
<evidence type="ECO:0000256" key="4">
    <source>
        <dbReference type="ARBA" id="ARBA00022989"/>
    </source>
</evidence>
<dbReference type="SUPFAM" id="SSF51735">
    <property type="entry name" value="NAD(P)-binding Rossmann-fold domains"/>
    <property type="match status" value="1"/>
</dbReference>
<feature type="transmembrane region" description="Helical" evidence="7">
    <location>
        <begin position="541"/>
        <end position="561"/>
    </location>
</feature>
<reference evidence="9 10" key="1">
    <citation type="submission" date="2016-03" db="EMBL/GenBank/DDBJ databases">
        <title>Draft genome sequence of the Fonsecaea monophora CBS 269.37.</title>
        <authorList>
            <person name="Bombassaro A."/>
            <person name="Vinicius W.A."/>
            <person name="De Hoog S."/>
            <person name="Sun J."/>
            <person name="Souza E.M."/>
            <person name="Raittz R.T."/>
            <person name="Costa F."/>
            <person name="Leao A.C."/>
            <person name="Tadra-Sfeir M.Z."/>
            <person name="Baura V."/>
            <person name="Balsanelli E."/>
            <person name="Pedrosa F.O."/>
            <person name="Moreno L.F."/>
            <person name="Steffens M.B."/>
            <person name="Xi L."/>
            <person name="Bocca A.L."/>
            <person name="Felipe M.S."/>
            <person name="Teixeira M."/>
            <person name="Telles Filho F.Q."/>
            <person name="Azevedo C.M."/>
            <person name="Gomes R."/>
            <person name="Vicente V.A."/>
        </authorList>
    </citation>
    <scope>NUCLEOTIDE SEQUENCE [LARGE SCALE GENOMIC DNA]</scope>
    <source>
        <strain evidence="9 10">CBS 269.37</strain>
    </source>
</reference>
<dbReference type="SUPFAM" id="SSF103473">
    <property type="entry name" value="MFS general substrate transporter"/>
    <property type="match status" value="1"/>
</dbReference>